<dbReference type="GO" id="GO:0000055">
    <property type="term" value="P:ribosomal large subunit export from nucleus"/>
    <property type="evidence" value="ECO:0007669"/>
    <property type="project" value="TreeGrafter"/>
</dbReference>
<dbReference type="InterPro" id="IPR014877">
    <property type="entry name" value="XPO1_C_dom"/>
</dbReference>
<dbReference type="PANTHER" id="PTHR11223:SF2">
    <property type="entry name" value="EXPORTIN-1"/>
    <property type="match status" value="1"/>
</dbReference>
<keyword evidence="4" id="KW-0509">mRNA transport</keyword>
<dbReference type="InterPro" id="IPR001494">
    <property type="entry name" value="Importin-beta_N"/>
</dbReference>
<evidence type="ECO:0000256" key="4">
    <source>
        <dbReference type="ARBA" id="ARBA00022816"/>
    </source>
</evidence>
<evidence type="ECO:0000256" key="6">
    <source>
        <dbReference type="ARBA" id="ARBA00023242"/>
    </source>
</evidence>
<dbReference type="OrthoDB" id="27218at2759"/>
<evidence type="ECO:0000313" key="9">
    <source>
        <dbReference type="EMBL" id="CAE1256489.1"/>
    </source>
</evidence>
<dbReference type="EMBL" id="CAHIKZ030001213">
    <property type="protein sequence ID" value="CAE1256489.1"/>
    <property type="molecule type" value="Genomic_DNA"/>
</dbReference>
<accession>A0A812C5Y7</accession>
<dbReference type="Gene3D" id="1.25.10.10">
    <property type="entry name" value="Leucine-rich Repeat Variant"/>
    <property type="match status" value="1"/>
</dbReference>
<keyword evidence="6" id="KW-0539">Nucleus</keyword>
<dbReference type="Pfam" id="PF08767">
    <property type="entry name" value="CRM1_C"/>
    <property type="match status" value="1"/>
</dbReference>
<dbReference type="GO" id="GO:0005634">
    <property type="term" value="C:nucleus"/>
    <property type="evidence" value="ECO:0007669"/>
    <property type="project" value="UniProtKB-SubCell"/>
</dbReference>
<evidence type="ECO:0000259" key="8">
    <source>
        <dbReference type="PROSITE" id="PS50166"/>
    </source>
</evidence>
<feature type="domain" description="Importin N-terminal" evidence="8">
    <location>
        <begin position="80"/>
        <end position="146"/>
    </location>
</feature>
<dbReference type="InterPro" id="IPR013598">
    <property type="entry name" value="Exportin-1/Importin-b-like"/>
</dbReference>
<dbReference type="InterPro" id="IPR040485">
    <property type="entry name" value="XPO1_repeat_3"/>
</dbReference>
<gene>
    <name evidence="9" type="ORF">SPHA_30207</name>
</gene>
<protein>
    <recommendedName>
        <fullName evidence="7">Exportin-1</fullName>
    </recommendedName>
</protein>
<evidence type="ECO:0000313" key="10">
    <source>
        <dbReference type="Proteomes" id="UP000597762"/>
    </source>
</evidence>
<dbReference type="Pfam" id="PF18777">
    <property type="entry name" value="CRM1_repeat"/>
    <property type="match status" value="1"/>
</dbReference>
<name>A0A812C5Y7_ACAPH</name>
<organism evidence="9 10">
    <name type="scientific">Acanthosepion pharaonis</name>
    <name type="common">Pharaoh cuttlefish</name>
    <name type="synonym">Sepia pharaonis</name>
    <dbReference type="NCBI Taxonomy" id="158019"/>
    <lineage>
        <taxon>Eukaryota</taxon>
        <taxon>Metazoa</taxon>
        <taxon>Spiralia</taxon>
        <taxon>Lophotrochozoa</taxon>
        <taxon>Mollusca</taxon>
        <taxon>Cephalopoda</taxon>
        <taxon>Coleoidea</taxon>
        <taxon>Decapodiformes</taxon>
        <taxon>Sepiida</taxon>
        <taxon>Sepiina</taxon>
        <taxon>Sepiidae</taxon>
        <taxon>Acanthosepion</taxon>
    </lineage>
</organism>
<dbReference type="SMART" id="SM00913">
    <property type="entry name" value="IBN_N"/>
    <property type="match status" value="1"/>
</dbReference>
<dbReference type="InterPro" id="IPR011989">
    <property type="entry name" value="ARM-like"/>
</dbReference>
<evidence type="ECO:0000256" key="5">
    <source>
        <dbReference type="ARBA" id="ARBA00022927"/>
    </source>
</evidence>
<dbReference type="GO" id="GO:0031267">
    <property type="term" value="F:small GTPase binding"/>
    <property type="evidence" value="ECO:0007669"/>
    <property type="project" value="InterPro"/>
</dbReference>
<keyword evidence="3" id="KW-0813">Transport</keyword>
<dbReference type="PROSITE" id="PS50166">
    <property type="entry name" value="IMPORTIN_B_NT"/>
    <property type="match status" value="1"/>
</dbReference>
<dbReference type="SMART" id="SM01102">
    <property type="entry name" value="CRM1_C"/>
    <property type="match status" value="1"/>
</dbReference>
<keyword evidence="10" id="KW-1185">Reference proteome</keyword>
<comment type="caution">
    <text evidence="9">The sequence shown here is derived from an EMBL/GenBank/DDBJ whole genome shotgun (WGS) entry which is preliminary data.</text>
</comment>
<dbReference type="Pfam" id="PF18784">
    <property type="entry name" value="CRM1_repeat_2"/>
    <property type="match status" value="1"/>
</dbReference>
<keyword evidence="5" id="KW-0653">Protein transport</keyword>
<dbReference type="GO" id="GO:0005049">
    <property type="term" value="F:nuclear export signal receptor activity"/>
    <property type="evidence" value="ECO:0007669"/>
    <property type="project" value="InterPro"/>
</dbReference>
<evidence type="ECO:0000256" key="2">
    <source>
        <dbReference type="ARBA" id="ARBA00009466"/>
    </source>
</evidence>
<comment type="subcellular location">
    <subcellularLocation>
        <location evidence="1">Nucleus</location>
    </subcellularLocation>
</comment>
<sequence>MSVFSEKDLIVFILNEKSKKAIFKLALAGKCRTRPFSLTKTAELNVKLGRNGSADKLDISLLDDIVECMYLGKGPEQRMAQEVLTTLKEHPDAWTRVDTILEYSGNQQTKYYALQILENVIKTRWKVLPRPQCEGIKKYIVGLIIKTSSEQQILEKEKVYLGKLNMILVQILKYEWPRNWPSFISDIVGASKTNESLCQNNMTILKLLSEEVFDFSSGQMTQAKAKHLKDSMCSEFSQIFQLCQFVMDNSQNAPLVGSNLETLLRFLNWIPLGYIFETKLITTLIYKFLNVPMFRNVTLKCLTEIAAVQVSQYDDQVTQLFTMTMEQLKQMLPLETNIKDAYQKGTDDEQNFIQNLSLFLCTFLKEHVILIERKSDYHSFLMEALHYLILISEVDEVEIFKVCLEYWNSLAADLYRESPFSASTTSLMLARPHGEMPIRRQLYNPVLSRIRRVMISRMAKPEEVLVVENEQGEVVREFMKDTDSINLYKNMRETLVYLTHLDYADTENIMTEKLHNQVNGTEWSWKNLNTLCWAIGSISGAMYEDDEKRFLVTVIKNLLGLCEQKRGKDNKAIIASNIMYVVGQYPRFLRAHWKFLKTVVNKLFEFMHETHDGVQDMACDTFIKIAQKCRRHFVQVQVGEVMPFIEEILTSINTIICDLQPQQVHTFYEAVGLMISAQTDQVPQDHLIERYMMLPNQVWDGIINQATLNVEVLKDPDAVKQLGNILKTNVRACKALGHPYVLQLGRIYLDMLNVYKVMSENISSAIATNGESVTKQPLIRSMRTVKKETLKLISGWVSQSTDPQMVAGNFIPPLLDAVLLDYQRNVPAAREPEVLSTMATIVNTLENHITEEIPQIFDAVFECTLDMINKDFEEFPEHRTNFFLLLQANVAQHENAAQSFYQTYFTDILQHIFSVVTDSSHTAGLTMHATILAYMFSLLEANKVTVSLGPNINNTQNITYIQQFLLNLLKAAFPHLNELQIKIFIDGLFSFNQDIPAFKEHLRDFLVQIREFAGEDNSDLFLEERETSIRQAQEEKLCLDSFRQSFLLVFEHLPPPTLSSIPSPPLLTPTLFQDFFPVLSLLPLPKYSILFLSPSLSSLPPRYSIPFLSHTLTNPDFLNLSPLLCLLLLLFCSSPPPASSPSLMSVNEVKQTKVADEKYQ</sequence>
<reference evidence="9" key="1">
    <citation type="submission" date="2021-01" db="EMBL/GenBank/DDBJ databases">
        <authorList>
            <person name="Li R."/>
            <person name="Bekaert M."/>
        </authorList>
    </citation>
    <scope>NUCLEOTIDE SEQUENCE</scope>
    <source>
        <strain evidence="9">Farmed</strain>
    </source>
</reference>
<dbReference type="InterPro" id="IPR041123">
    <property type="entry name" value="CRM1_repeat"/>
</dbReference>
<dbReference type="AlphaFoldDB" id="A0A812C5Y7"/>
<dbReference type="GO" id="GO:0000056">
    <property type="term" value="P:ribosomal small subunit export from nucleus"/>
    <property type="evidence" value="ECO:0007669"/>
    <property type="project" value="TreeGrafter"/>
</dbReference>
<evidence type="ECO:0000256" key="1">
    <source>
        <dbReference type="ARBA" id="ARBA00004123"/>
    </source>
</evidence>
<dbReference type="InterPro" id="IPR041235">
    <property type="entry name" value="Exp1_repeat_2"/>
</dbReference>
<dbReference type="GO" id="GO:0005737">
    <property type="term" value="C:cytoplasm"/>
    <property type="evidence" value="ECO:0007669"/>
    <property type="project" value="TreeGrafter"/>
</dbReference>
<proteinExistence type="inferred from homology"/>
<dbReference type="InterPro" id="IPR016024">
    <property type="entry name" value="ARM-type_fold"/>
</dbReference>
<dbReference type="Proteomes" id="UP000597762">
    <property type="component" value="Unassembled WGS sequence"/>
</dbReference>
<dbReference type="Pfam" id="PF08389">
    <property type="entry name" value="Xpo1"/>
    <property type="match status" value="1"/>
</dbReference>
<dbReference type="PANTHER" id="PTHR11223">
    <property type="entry name" value="EXPORTIN 1/5"/>
    <property type="match status" value="1"/>
</dbReference>
<comment type="similarity">
    <text evidence="2">Belongs to the exportin family.</text>
</comment>
<dbReference type="FunFam" id="1.25.10.10:FF:001255">
    <property type="entry name" value="Exportin 1"/>
    <property type="match status" value="1"/>
</dbReference>
<evidence type="ECO:0000256" key="7">
    <source>
        <dbReference type="ARBA" id="ARBA00073514"/>
    </source>
</evidence>
<dbReference type="Pfam" id="PF03810">
    <property type="entry name" value="IBN_N"/>
    <property type="match status" value="1"/>
</dbReference>
<dbReference type="GO" id="GO:0006611">
    <property type="term" value="P:protein export from nucleus"/>
    <property type="evidence" value="ECO:0007669"/>
    <property type="project" value="InterPro"/>
</dbReference>
<dbReference type="GO" id="GO:0051028">
    <property type="term" value="P:mRNA transport"/>
    <property type="evidence" value="ECO:0007669"/>
    <property type="project" value="UniProtKB-KW"/>
</dbReference>
<dbReference type="InterPro" id="IPR045065">
    <property type="entry name" value="XPO1/5"/>
</dbReference>
<evidence type="ECO:0000256" key="3">
    <source>
        <dbReference type="ARBA" id="ARBA00022448"/>
    </source>
</evidence>
<dbReference type="SUPFAM" id="SSF48371">
    <property type="entry name" value="ARM repeat"/>
    <property type="match status" value="1"/>
</dbReference>
<dbReference type="Pfam" id="PF18787">
    <property type="entry name" value="CRM1_repeat_3"/>
    <property type="match status" value="1"/>
</dbReference>